<evidence type="ECO:0000313" key="8">
    <source>
        <dbReference type="EMBL" id="BBO75736.1"/>
    </source>
</evidence>
<dbReference type="InterPro" id="IPR013324">
    <property type="entry name" value="RNA_pol_sigma_r3/r4-like"/>
</dbReference>
<dbReference type="InterPro" id="IPR014284">
    <property type="entry name" value="RNA_pol_sigma-70_dom"/>
</dbReference>
<dbReference type="RefSeq" id="WP_155304632.1">
    <property type="nucleotide sequence ID" value="NZ_AP021875.1"/>
</dbReference>
<dbReference type="InterPro" id="IPR013249">
    <property type="entry name" value="RNA_pol_sigma70_r4_t2"/>
</dbReference>
<dbReference type="SUPFAM" id="SSF88659">
    <property type="entry name" value="Sigma3 and sigma4 domains of RNA polymerase sigma factors"/>
    <property type="match status" value="1"/>
</dbReference>
<name>A0A5K7Z227_9BACT</name>
<reference evidence="8 9" key="1">
    <citation type="submission" date="2019-11" db="EMBL/GenBank/DDBJ databases">
        <title>Comparative genomics of hydrocarbon-degrading Desulfosarcina strains.</title>
        <authorList>
            <person name="Watanabe M."/>
            <person name="Kojima H."/>
            <person name="Fukui M."/>
        </authorList>
    </citation>
    <scope>NUCLEOTIDE SEQUENCE [LARGE SCALE GENOMIC DNA]</scope>
    <source>
        <strain evidence="8 9">PP31</strain>
    </source>
</reference>
<keyword evidence="8" id="KW-0240">DNA-directed RNA polymerase</keyword>
<dbReference type="Gene3D" id="1.10.1740.10">
    <property type="match status" value="1"/>
</dbReference>
<dbReference type="Proteomes" id="UP000427769">
    <property type="component" value="Chromosome"/>
</dbReference>
<keyword evidence="9" id="KW-1185">Reference proteome</keyword>
<dbReference type="InterPro" id="IPR036388">
    <property type="entry name" value="WH-like_DNA-bd_sf"/>
</dbReference>
<accession>A0A5K7Z227</accession>
<dbReference type="SUPFAM" id="SSF88946">
    <property type="entry name" value="Sigma2 domain of RNA polymerase sigma factors"/>
    <property type="match status" value="1"/>
</dbReference>
<feature type="domain" description="RNA polymerase sigma-70 region 2" evidence="6">
    <location>
        <begin position="29"/>
        <end position="95"/>
    </location>
</feature>
<dbReference type="GO" id="GO:0000428">
    <property type="term" value="C:DNA-directed RNA polymerase complex"/>
    <property type="evidence" value="ECO:0007669"/>
    <property type="project" value="UniProtKB-KW"/>
</dbReference>
<proteinExistence type="inferred from homology"/>
<evidence type="ECO:0000256" key="3">
    <source>
        <dbReference type="ARBA" id="ARBA00023082"/>
    </source>
</evidence>
<dbReference type="Pfam" id="PF08281">
    <property type="entry name" value="Sigma70_r4_2"/>
    <property type="match status" value="1"/>
</dbReference>
<dbReference type="EMBL" id="AP021875">
    <property type="protein sequence ID" value="BBO75736.1"/>
    <property type="molecule type" value="Genomic_DNA"/>
</dbReference>
<keyword evidence="2" id="KW-0805">Transcription regulation</keyword>
<dbReference type="InterPro" id="IPR007627">
    <property type="entry name" value="RNA_pol_sigma70_r2"/>
</dbReference>
<evidence type="ECO:0000256" key="4">
    <source>
        <dbReference type="ARBA" id="ARBA00023125"/>
    </source>
</evidence>
<evidence type="ECO:0000313" key="9">
    <source>
        <dbReference type="Proteomes" id="UP000427769"/>
    </source>
</evidence>
<dbReference type="KEGG" id="dwd:DSCW_31530"/>
<feature type="domain" description="RNA polymerase sigma factor 70 region 4 type 2" evidence="7">
    <location>
        <begin position="122"/>
        <end position="174"/>
    </location>
</feature>
<evidence type="ECO:0000256" key="5">
    <source>
        <dbReference type="ARBA" id="ARBA00023163"/>
    </source>
</evidence>
<dbReference type="AlphaFoldDB" id="A0A5K7Z227"/>
<protein>
    <submittedName>
        <fullName evidence="8">DNA-directed RNA polymerase sigma-70 factor</fullName>
    </submittedName>
</protein>
<evidence type="ECO:0000259" key="7">
    <source>
        <dbReference type="Pfam" id="PF08281"/>
    </source>
</evidence>
<dbReference type="InterPro" id="IPR039425">
    <property type="entry name" value="RNA_pol_sigma-70-like"/>
</dbReference>
<keyword evidence="4" id="KW-0238">DNA-binding</keyword>
<sequence length="183" mass="21112">MIFNRHTRRSDADLIVKIADGDEGSFTELLRRHRDAVYGFACRMLGDPQEAEDVAQETFLRLYRASNRYRADATLRTYLLKIARNICIDHFRKKRPEIMEELPETPTEETPLDLLEGAIAADRLEKAIGDLPVNQRTAILLRHTEQLSYQRISEIMDVSIGAVESLLVRARRALRRALVLHEK</sequence>
<evidence type="ECO:0000256" key="2">
    <source>
        <dbReference type="ARBA" id="ARBA00023015"/>
    </source>
</evidence>
<dbReference type="InterPro" id="IPR013325">
    <property type="entry name" value="RNA_pol_sigma_r2"/>
</dbReference>
<dbReference type="OrthoDB" id="9780326at2"/>
<dbReference type="Pfam" id="PF04542">
    <property type="entry name" value="Sigma70_r2"/>
    <property type="match status" value="1"/>
</dbReference>
<dbReference type="GO" id="GO:0003677">
    <property type="term" value="F:DNA binding"/>
    <property type="evidence" value="ECO:0007669"/>
    <property type="project" value="UniProtKB-KW"/>
</dbReference>
<dbReference type="PANTHER" id="PTHR43133">
    <property type="entry name" value="RNA POLYMERASE ECF-TYPE SIGMA FACTO"/>
    <property type="match status" value="1"/>
</dbReference>
<organism evidence="8 9">
    <name type="scientific">Desulfosarcina widdelii</name>
    <dbReference type="NCBI Taxonomy" id="947919"/>
    <lineage>
        <taxon>Bacteria</taxon>
        <taxon>Pseudomonadati</taxon>
        <taxon>Thermodesulfobacteriota</taxon>
        <taxon>Desulfobacteria</taxon>
        <taxon>Desulfobacterales</taxon>
        <taxon>Desulfosarcinaceae</taxon>
        <taxon>Desulfosarcina</taxon>
    </lineage>
</organism>
<comment type="similarity">
    <text evidence="1">Belongs to the sigma-70 factor family. ECF subfamily.</text>
</comment>
<dbReference type="GO" id="GO:0016987">
    <property type="term" value="F:sigma factor activity"/>
    <property type="evidence" value="ECO:0007669"/>
    <property type="project" value="UniProtKB-KW"/>
</dbReference>
<gene>
    <name evidence="8" type="ORF">DSCW_31530</name>
</gene>
<keyword evidence="5" id="KW-0804">Transcription</keyword>
<evidence type="ECO:0000259" key="6">
    <source>
        <dbReference type="Pfam" id="PF04542"/>
    </source>
</evidence>
<dbReference type="Gene3D" id="1.10.10.10">
    <property type="entry name" value="Winged helix-like DNA-binding domain superfamily/Winged helix DNA-binding domain"/>
    <property type="match status" value="1"/>
</dbReference>
<dbReference type="PANTHER" id="PTHR43133:SF8">
    <property type="entry name" value="RNA POLYMERASE SIGMA FACTOR HI_1459-RELATED"/>
    <property type="match status" value="1"/>
</dbReference>
<dbReference type="NCBIfam" id="TIGR02937">
    <property type="entry name" value="sigma70-ECF"/>
    <property type="match status" value="1"/>
</dbReference>
<evidence type="ECO:0000256" key="1">
    <source>
        <dbReference type="ARBA" id="ARBA00010641"/>
    </source>
</evidence>
<dbReference type="GO" id="GO:0006352">
    <property type="term" value="P:DNA-templated transcription initiation"/>
    <property type="evidence" value="ECO:0007669"/>
    <property type="project" value="InterPro"/>
</dbReference>
<keyword evidence="3" id="KW-0731">Sigma factor</keyword>